<reference evidence="3" key="1">
    <citation type="submission" date="2017-09" db="EMBL/GenBank/DDBJ databases">
        <title>Depth-based differentiation of microbial function through sediment-hosted aquifers and enrichment of novel symbionts in the deep terrestrial subsurface.</title>
        <authorList>
            <person name="Probst A.J."/>
            <person name="Ladd B."/>
            <person name="Jarett J.K."/>
            <person name="Geller-Mcgrath D.E."/>
            <person name="Sieber C.M.K."/>
            <person name="Emerson J.B."/>
            <person name="Anantharaman K."/>
            <person name="Thomas B.C."/>
            <person name="Malmstrom R."/>
            <person name="Stieglmeier M."/>
            <person name="Klingl A."/>
            <person name="Woyke T."/>
            <person name="Ryan C.M."/>
            <person name="Banfield J.F."/>
        </authorList>
    </citation>
    <scope>NUCLEOTIDE SEQUENCE [LARGE SCALE GENOMIC DNA]</scope>
</reference>
<protein>
    <submittedName>
        <fullName evidence="2">Uncharacterized protein</fullName>
    </submittedName>
</protein>
<organism evidence="2 3">
    <name type="scientific">Candidatus Shapirobacteria bacterium CG08_land_8_20_14_0_20_39_18</name>
    <dbReference type="NCBI Taxonomy" id="1974883"/>
    <lineage>
        <taxon>Bacteria</taxon>
        <taxon>Candidatus Shapironibacteriota</taxon>
    </lineage>
</organism>
<accession>A0A2M6XCZ7</accession>
<dbReference type="Proteomes" id="UP000228996">
    <property type="component" value="Unassembled WGS sequence"/>
</dbReference>
<sequence length="266" mass="29813">MICVQIFALYSMHFVLVNRSSTALSGGVPSRLKLSDLKIISAKKGERKCLVKKYYAAKQEVRAEGVKGALDVLHEENKDLRHKIGIIAGLLIMFFGAFLICAGLWSNDIIEKNRALQVQISALQTVIPAPVFAPTMTPTTEEVIGRASSEWAIRKEAERLATATPTPAPVFYDIETPEYLIRNTGTGADRFDVTMRYRVAPGGVFEKREAGLRLWGFFDGMLVACNTSGRNFHYHRGEDYFQMDSYSGDRPITSECWRYLDAMISK</sequence>
<proteinExistence type="predicted"/>
<keyword evidence="1" id="KW-0812">Transmembrane</keyword>
<evidence type="ECO:0000313" key="2">
    <source>
        <dbReference type="EMBL" id="PIU03524.1"/>
    </source>
</evidence>
<keyword evidence="1" id="KW-1133">Transmembrane helix</keyword>
<evidence type="ECO:0000256" key="1">
    <source>
        <dbReference type="SAM" id="Phobius"/>
    </source>
</evidence>
<keyword evidence="1" id="KW-0472">Membrane</keyword>
<gene>
    <name evidence="2" type="ORF">COT44_02765</name>
</gene>
<comment type="caution">
    <text evidence="2">The sequence shown here is derived from an EMBL/GenBank/DDBJ whole genome shotgun (WGS) entry which is preliminary data.</text>
</comment>
<name>A0A2M6XCZ7_9BACT</name>
<dbReference type="AlphaFoldDB" id="A0A2M6XCZ7"/>
<evidence type="ECO:0000313" key="3">
    <source>
        <dbReference type="Proteomes" id="UP000228996"/>
    </source>
</evidence>
<feature type="transmembrane region" description="Helical" evidence="1">
    <location>
        <begin position="84"/>
        <end position="105"/>
    </location>
</feature>
<dbReference type="EMBL" id="PEYO01000016">
    <property type="protein sequence ID" value="PIU03524.1"/>
    <property type="molecule type" value="Genomic_DNA"/>
</dbReference>